<name>Q8WL00_9CHLO</name>
<dbReference type="GO" id="GO:0005739">
    <property type="term" value="C:mitochondrion"/>
    <property type="evidence" value="ECO:0007669"/>
    <property type="project" value="UniProtKB-ARBA"/>
</dbReference>
<keyword evidence="2" id="KW-0150">Chloroplast</keyword>
<evidence type="ECO:0000259" key="1">
    <source>
        <dbReference type="Pfam" id="PF00961"/>
    </source>
</evidence>
<dbReference type="AlphaFoldDB" id="Q8WL00"/>
<dbReference type="InterPro" id="IPR027434">
    <property type="entry name" value="Homing_endonucl"/>
</dbReference>
<proteinExistence type="predicted"/>
<dbReference type="InterPro" id="IPR051289">
    <property type="entry name" value="LAGLIDADG_Endonuclease"/>
</dbReference>
<feature type="domain" description="Homing endonuclease LAGLIDADG" evidence="1">
    <location>
        <begin position="19"/>
        <end position="105"/>
    </location>
</feature>
<accession>Q8WL00</accession>
<dbReference type="InterPro" id="IPR004860">
    <property type="entry name" value="LAGLIDADG_dom"/>
</dbReference>
<organism evidence="2">
    <name type="scientific">Chlamydomonas callosa</name>
    <dbReference type="NCBI Taxonomy" id="51692"/>
    <lineage>
        <taxon>Eukaryota</taxon>
        <taxon>Viridiplantae</taxon>
        <taxon>Chlorophyta</taxon>
        <taxon>core chlorophytes</taxon>
        <taxon>Chlorophyceae</taxon>
        <taxon>CS clade</taxon>
        <taxon>Chlamydomonadales</taxon>
        <taxon>Chlamydomonadaceae</taxon>
        <taxon>Chlamydomonas</taxon>
    </lineage>
</organism>
<dbReference type="PANTHER" id="PTHR36181:SF2">
    <property type="entry name" value="INTRON-ENCODED ENDONUCLEASE AI3-RELATED"/>
    <property type="match status" value="1"/>
</dbReference>
<dbReference type="Pfam" id="PF00961">
    <property type="entry name" value="LAGLIDADG_1"/>
    <property type="match status" value="1"/>
</dbReference>
<dbReference type="EMBL" id="L43501">
    <property type="protein sequence ID" value="AAL34371.1"/>
    <property type="molecule type" value="Genomic_DNA"/>
</dbReference>
<keyword evidence="2" id="KW-0934">Plastid</keyword>
<geneLocation type="chloroplast" evidence="2"/>
<dbReference type="PANTHER" id="PTHR36181">
    <property type="entry name" value="INTRON-ENCODED ENDONUCLEASE AI3-RELATED"/>
    <property type="match status" value="1"/>
</dbReference>
<reference evidence="2" key="1">
    <citation type="journal article" date="2006" name="BMC Biol.">
        <title>The complete chloroplast DNA sequence of the green alga Oltmannsiellopsis viridis reveals a distinctive quadripartite architecture in the chloroplast genome of early diverging ulvophytes.</title>
        <authorList>
            <person name="Pombert J.F."/>
            <person name="Lemieux C."/>
            <person name="Turmel M."/>
        </authorList>
    </citation>
    <scope>NUCLEOTIDE SEQUENCE</scope>
</reference>
<evidence type="ECO:0000313" key="2">
    <source>
        <dbReference type="EMBL" id="AAL34371.1"/>
    </source>
</evidence>
<sequence length="398" mass="45316">MSLKGGLIYNMGLSYKQFVGILDSDGGIRTGVLFKKKKNKISFEIYFSIFQSEANKDVLQEIKKLFGGGQIITKQQKGNQCCYEYRAHAFTKAGKAILNCLAKNKPIHPGQRHDYLIALKNVRILKDVKPKNLTKIQQYLLINLCYQNSSELKANSTIVKKQPIKILLDKVGATLSESDTSLKQLHTILNEVTLQDNQHNKALLKRKLSYAYMSGFYIGDGSFGVNFYHEKGVLKSRPVWSITDPSRLLLESFQRTLNCGFIVGVGPIKGNCFQYRVTAWKDMPATVLPILDNKYLPKTRMEQFKKFKKICNIGVNSLQTTVKGWRDLVELSYGMNVNANRTLTQEQIICEGISQINNRNRPLYGHLLSSLKKKWTSSKRKKRPTVLPIFKISDLINH</sequence>
<protein>
    <recommendedName>
        <fullName evidence="1">Homing endonuclease LAGLIDADG domain-containing protein</fullName>
    </recommendedName>
</protein>
<dbReference type="GO" id="GO:0004519">
    <property type="term" value="F:endonuclease activity"/>
    <property type="evidence" value="ECO:0007669"/>
    <property type="project" value="InterPro"/>
</dbReference>
<dbReference type="Gene3D" id="3.10.28.10">
    <property type="entry name" value="Homing endonucleases"/>
    <property type="match status" value="2"/>
</dbReference>
<dbReference type="SUPFAM" id="SSF55608">
    <property type="entry name" value="Homing endonucleases"/>
    <property type="match status" value="2"/>
</dbReference>